<accession>A0A0J7JXT5</accession>
<dbReference type="AlphaFoldDB" id="A0A0J7JXT5"/>
<evidence type="ECO:0000313" key="2">
    <source>
        <dbReference type="Proteomes" id="UP000036403"/>
    </source>
</evidence>
<reference evidence="1 2" key="1">
    <citation type="submission" date="2015-04" db="EMBL/GenBank/DDBJ databases">
        <title>Lasius niger genome sequencing.</title>
        <authorList>
            <person name="Konorov E.A."/>
            <person name="Nikitin M.A."/>
            <person name="Kirill M.V."/>
            <person name="Chang P."/>
        </authorList>
    </citation>
    <scope>NUCLEOTIDE SEQUENCE [LARGE SCALE GENOMIC DNA]</scope>
    <source>
        <tissue evidence="1">Whole</tissue>
    </source>
</reference>
<proteinExistence type="predicted"/>
<gene>
    <name evidence="1" type="ORF">RF55_21453</name>
</gene>
<dbReference type="PaxDb" id="67767-A0A0J7JXT5"/>
<organism evidence="1 2">
    <name type="scientific">Lasius niger</name>
    <name type="common">Black garden ant</name>
    <dbReference type="NCBI Taxonomy" id="67767"/>
    <lineage>
        <taxon>Eukaryota</taxon>
        <taxon>Metazoa</taxon>
        <taxon>Ecdysozoa</taxon>
        <taxon>Arthropoda</taxon>
        <taxon>Hexapoda</taxon>
        <taxon>Insecta</taxon>
        <taxon>Pterygota</taxon>
        <taxon>Neoptera</taxon>
        <taxon>Endopterygota</taxon>
        <taxon>Hymenoptera</taxon>
        <taxon>Apocrita</taxon>
        <taxon>Aculeata</taxon>
        <taxon>Formicoidea</taxon>
        <taxon>Formicidae</taxon>
        <taxon>Formicinae</taxon>
        <taxon>Lasius</taxon>
        <taxon>Lasius</taxon>
    </lineage>
</organism>
<protein>
    <submittedName>
        <fullName evidence="1">Uncharacterized protein</fullName>
    </submittedName>
</protein>
<sequence length="98" mass="11047">MPALPANRLMPYSTHLTRKRELSYTTTERALKRLGFQGRRAGIVAMLLPVVIKKPRRLARAYLFAQTSQPAWLESQSMRRSYQLGGSVVRAASFSSPP</sequence>
<dbReference type="EMBL" id="LBMM01022233">
    <property type="protein sequence ID" value="KMQ82922.1"/>
    <property type="molecule type" value="Genomic_DNA"/>
</dbReference>
<evidence type="ECO:0000313" key="1">
    <source>
        <dbReference type="EMBL" id="KMQ82922.1"/>
    </source>
</evidence>
<comment type="caution">
    <text evidence="1">The sequence shown here is derived from an EMBL/GenBank/DDBJ whole genome shotgun (WGS) entry which is preliminary data.</text>
</comment>
<dbReference type="Proteomes" id="UP000036403">
    <property type="component" value="Unassembled WGS sequence"/>
</dbReference>
<name>A0A0J7JXT5_LASNI</name>
<keyword evidence="2" id="KW-1185">Reference proteome</keyword>